<dbReference type="EMBL" id="MUXU01000025">
    <property type="protein sequence ID" value="OOR91042.1"/>
    <property type="molecule type" value="Genomic_DNA"/>
</dbReference>
<name>A0A1T0A5H6_9GAMM</name>
<evidence type="ECO:0000313" key="1">
    <source>
        <dbReference type="EMBL" id="OOR91042.1"/>
    </source>
</evidence>
<dbReference type="RefSeq" id="WP_078276132.1">
    <property type="nucleotide sequence ID" value="NZ_MUXU01000025.1"/>
</dbReference>
<dbReference type="OrthoDB" id="8601734at2"/>
<reference evidence="2 4" key="2">
    <citation type="submission" date="2018-06" db="EMBL/GenBank/DDBJ databases">
        <authorList>
            <consortium name="Pathogen Informatics"/>
            <person name="Doyle S."/>
        </authorList>
    </citation>
    <scope>NUCLEOTIDE SEQUENCE [LARGE SCALE GENOMIC DNA]</scope>
    <source>
        <strain evidence="2 4">NCTC10293</strain>
    </source>
</reference>
<dbReference type="STRING" id="34060.B0181_03665"/>
<reference evidence="1 3" key="1">
    <citation type="submission" date="2017-02" db="EMBL/GenBank/DDBJ databases">
        <title>Draft genome sequence of Moraxella caviae CCUG 355 type strain.</title>
        <authorList>
            <person name="Engstrom-Jakobsson H."/>
            <person name="Salva-Serra F."/>
            <person name="Thorell K."/>
            <person name="Gonzales-Siles L."/>
            <person name="Karlsson R."/>
            <person name="Boulund F."/>
            <person name="Engstrand L."/>
            <person name="Moore E."/>
        </authorList>
    </citation>
    <scope>NUCLEOTIDE SEQUENCE [LARGE SCALE GENOMIC DNA]</scope>
    <source>
        <strain evidence="1 3">CCUG 355</strain>
    </source>
</reference>
<gene>
    <name evidence="1" type="ORF">B0181_03665</name>
    <name evidence="2" type="ORF">NCTC10293_01859</name>
</gene>
<dbReference type="Proteomes" id="UP000255279">
    <property type="component" value="Unassembled WGS sequence"/>
</dbReference>
<evidence type="ECO:0000313" key="2">
    <source>
        <dbReference type="EMBL" id="STZ14267.1"/>
    </source>
</evidence>
<dbReference type="AlphaFoldDB" id="A0A1T0A5H6"/>
<accession>A0A1T0A5H6</accession>
<protein>
    <submittedName>
        <fullName evidence="1">Uncharacterized protein</fullName>
    </submittedName>
</protein>
<keyword evidence="3" id="KW-1185">Reference proteome</keyword>
<proteinExistence type="predicted"/>
<sequence>MFWELIATAVAGFAAAGVALSLRLVVKKLPRWIVPVAAGLGMMAFQIHSEYSWFEHTTSRLPADTQVVASVETPAFYKPWSYYRAPILHFVAVDTASVAAGDTPDVKRAQLYFFERRQAAQHLPVLVDCQNGLQGDLTSGAVQWGKTAYTDKLVAVVCQ</sequence>
<evidence type="ECO:0000313" key="3">
    <source>
        <dbReference type="Proteomes" id="UP000190435"/>
    </source>
</evidence>
<evidence type="ECO:0000313" key="4">
    <source>
        <dbReference type="Proteomes" id="UP000255279"/>
    </source>
</evidence>
<dbReference type="EMBL" id="UGQE01000004">
    <property type="protein sequence ID" value="STZ14267.1"/>
    <property type="molecule type" value="Genomic_DNA"/>
</dbReference>
<organism evidence="1 3">
    <name type="scientific">Moraxella caviae</name>
    <dbReference type="NCBI Taxonomy" id="34060"/>
    <lineage>
        <taxon>Bacteria</taxon>
        <taxon>Pseudomonadati</taxon>
        <taxon>Pseudomonadota</taxon>
        <taxon>Gammaproteobacteria</taxon>
        <taxon>Moraxellales</taxon>
        <taxon>Moraxellaceae</taxon>
        <taxon>Moraxella</taxon>
    </lineage>
</organism>
<dbReference type="Proteomes" id="UP000190435">
    <property type="component" value="Unassembled WGS sequence"/>
</dbReference>